<sequence length="876" mass="97462">MEAVGGGSHEMEEATVSSISAVDQFLDDNTTVATTAAQSAATRDMFEIPTNTGEWIAKEHTVGPETTGPNQHSETSLGEIKIDNATANNILRPSSDNGISLKSFDVSDAKDETIHVNDVNSNESSASKTFDLLGFAEEETIPRIDSSDIFSSGLPSDIGVADKDPVVSADSELDILGSLHMGTEPLNEDVSTKKSETTQHHDSARESINSNDGTSKENATVINETCLEKPESICVIRADQDGANALGISKDSASKNGNNSMADFQSRTLSTNMLNMISALRDENVPAFKDASRELLQSVYANDHNEQETNILEEGILNDNSTNIQGVVDHIAPVISPLMPMASVNLSPDTSYQSFDKGDKTNIDVDGGISAVHVTEGAEVHTEEEEEWLSMGLGLGDALRQIVALTDERDLALAVCQEKDDRRTQVEALFEEVQSRLQAEMNRRAESECELRKVREAMKSYEEQLSSYETMEDDLEKANADLVALVTEKTKIELEVAKLREMIEESEQREAVLSNRLNEAKKKEASKSSAAGRLDAENEQLKEDLQKTSEELDITLKAKTKLEVNMEKLKAKAVERVKQAETALAEERELNEERKKKMKAFVENKSEEVKTAKECANDLQKELDETRASLRSSRDREEAFQKELEATRLKNRELQRDMERIKKSSEQLHQAGNSLEQELEKYASETEEHKKKRMSAKHEIMQMVRTLESERAVSAKLKEAVKFTLIPKALSQQELLTECLREFDLELERLAIKTGKALQPSAEACDKSRNDTTDSREASDINEEFNTRSKKSRSSRADVDTERLISNLEQETQHISKGILALAGNIDRMRSLLNDENMFGCMAYFSNILGGSREARHQRLSENDSHHEENNAANFV</sequence>
<protein>
    <submittedName>
        <fullName evidence="2">Uncharacterized protein</fullName>
    </submittedName>
</protein>
<dbReference type="AlphaFoldDB" id="A0ABD3SPH1"/>
<dbReference type="EMBL" id="JALLPB020000020">
    <property type="protein sequence ID" value="KAL3826494.1"/>
    <property type="molecule type" value="Genomic_DNA"/>
</dbReference>
<feature type="region of interest" description="Disordered" evidence="1">
    <location>
        <begin position="182"/>
        <end position="217"/>
    </location>
</feature>
<dbReference type="Proteomes" id="UP001530377">
    <property type="component" value="Unassembled WGS sequence"/>
</dbReference>
<feature type="compositionally biased region" description="Basic and acidic residues" evidence="1">
    <location>
        <begin position="190"/>
        <end position="205"/>
    </location>
</feature>
<evidence type="ECO:0000313" key="3">
    <source>
        <dbReference type="Proteomes" id="UP001530377"/>
    </source>
</evidence>
<name>A0ABD3SPH1_9STRA</name>
<reference evidence="2 3" key="1">
    <citation type="submission" date="2024-10" db="EMBL/GenBank/DDBJ databases">
        <title>Updated reference genomes for cyclostephanoid diatoms.</title>
        <authorList>
            <person name="Roberts W.R."/>
            <person name="Alverson A.J."/>
        </authorList>
    </citation>
    <scope>NUCLEOTIDE SEQUENCE [LARGE SCALE GENOMIC DNA]</scope>
    <source>
        <strain evidence="2 3">AJA228-03</strain>
    </source>
</reference>
<evidence type="ECO:0000256" key="1">
    <source>
        <dbReference type="SAM" id="MobiDB-lite"/>
    </source>
</evidence>
<comment type="caution">
    <text evidence="2">The sequence shown here is derived from an EMBL/GenBank/DDBJ whole genome shotgun (WGS) entry which is preliminary data.</text>
</comment>
<proteinExistence type="predicted"/>
<keyword evidence="3" id="KW-1185">Reference proteome</keyword>
<feature type="compositionally biased region" description="Polar residues" evidence="1">
    <location>
        <begin position="206"/>
        <end position="217"/>
    </location>
</feature>
<feature type="region of interest" description="Disordered" evidence="1">
    <location>
        <begin position="519"/>
        <end position="539"/>
    </location>
</feature>
<accession>A0ABD3SPH1</accession>
<organism evidence="2 3">
    <name type="scientific">Cyclostephanos tholiformis</name>
    <dbReference type="NCBI Taxonomy" id="382380"/>
    <lineage>
        <taxon>Eukaryota</taxon>
        <taxon>Sar</taxon>
        <taxon>Stramenopiles</taxon>
        <taxon>Ochrophyta</taxon>
        <taxon>Bacillariophyta</taxon>
        <taxon>Coscinodiscophyceae</taxon>
        <taxon>Thalassiosirophycidae</taxon>
        <taxon>Stephanodiscales</taxon>
        <taxon>Stephanodiscaceae</taxon>
        <taxon>Cyclostephanos</taxon>
    </lineage>
</organism>
<gene>
    <name evidence="2" type="ORF">ACHAXA_004331</name>
</gene>
<feature type="region of interest" description="Disordered" evidence="1">
    <location>
        <begin position="758"/>
        <end position="800"/>
    </location>
</feature>
<feature type="compositionally biased region" description="Basic and acidic residues" evidence="1">
    <location>
        <begin position="764"/>
        <end position="779"/>
    </location>
</feature>
<evidence type="ECO:0000313" key="2">
    <source>
        <dbReference type="EMBL" id="KAL3826494.1"/>
    </source>
</evidence>
<feature type="compositionally biased region" description="Basic and acidic residues" evidence="1">
    <location>
        <begin position="856"/>
        <end position="870"/>
    </location>
</feature>
<feature type="region of interest" description="Disordered" evidence="1">
    <location>
        <begin position="856"/>
        <end position="876"/>
    </location>
</feature>